<protein>
    <recommendedName>
        <fullName evidence="5">RING-type domain-containing protein</fullName>
    </recommendedName>
</protein>
<dbReference type="InterPro" id="IPR013083">
    <property type="entry name" value="Znf_RING/FYVE/PHD"/>
</dbReference>
<dbReference type="Pfam" id="PF13920">
    <property type="entry name" value="zf-C3HC4_3"/>
    <property type="match status" value="1"/>
</dbReference>
<sequence>MRYCSAEHQKLHWKVHKKICVAPEKKTSASVPPAPKGEEEATCCVCMVSDPSAKLRPCGHTVTCGDCTEKMRMQGHQTCPFCRKAITGYELGKWSSTTGAAGLWPTSLKNLSELASGEGFNDYFHDKFNGNGASWRRCKEVFDVLGIAKGGGGSIETQVLRITKLEDLVKLRALAELCSKEFFDGVWRGG</sequence>
<comment type="caution">
    <text evidence="6">The sequence shown here is derived from an EMBL/GenBank/DDBJ whole genome shotgun (WGS) entry which is preliminary data.</text>
</comment>
<dbReference type="EMBL" id="BLQM01000115">
    <property type="protein sequence ID" value="GMH65535.1"/>
    <property type="molecule type" value="Genomic_DNA"/>
</dbReference>
<proteinExistence type="predicted"/>
<keyword evidence="3" id="KW-0862">Zinc</keyword>
<dbReference type="InterPro" id="IPR002893">
    <property type="entry name" value="Znf_MYND"/>
</dbReference>
<dbReference type="AlphaFoldDB" id="A0A9W7A8T6"/>
<evidence type="ECO:0000256" key="2">
    <source>
        <dbReference type="ARBA" id="ARBA00022771"/>
    </source>
</evidence>
<evidence type="ECO:0000313" key="6">
    <source>
        <dbReference type="EMBL" id="GMH65535.1"/>
    </source>
</evidence>
<dbReference type="PANTHER" id="PTHR14879">
    <property type="entry name" value="CASPASE REGULATOR, RING FINGER DOMAIN-CONTAINING"/>
    <property type="match status" value="1"/>
</dbReference>
<gene>
    <name evidence="6" type="ORF">TL16_g04219</name>
</gene>
<dbReference type="Gene3D" id="6.10.140.2220">
    <property type="match status" value="1"/>
</dbReference>
<dbReference type="InterPro" id="IPR001841">
    <property type="entry name" value="Znf_RING"/>
</dbReference>
<name>A0A9W7A8T6_9STRA</name>
<dbReference type="SUPFAM" id="SSF57850">
    <property type="entry name" value="RING/U-box"/>
    <property type="match status" value="1"/>
</dbReference>
<dbReference type="InterPro" id="IPR051728">
    <property type="entry name" value="RING-FYVE_E3_ubiquitin-ligase"/>
</dbReference>
<dbReference type="SUPFAM" id="SSF144232">
    <property type="entry name" value="HIT/MYND zinc finger-like"/>
    <property type="match status" value="1"/>
</dbReference>
<organism evidence="6 7">
    <name type="scientific">Triparma laevis f. inornata</name>
    <dbReference type="NCBI Taxonomy" id="1714386"/>
    <lineage>
        <taxon>Eukaryota</taxon>
        <taxon>Sar</taxon>
        <taxon>Stramenopiles</taxon>
        <taxon>Ochrophyta</taxon>
        <taxon>Bolidophyceae</taxon>
        <taxon>Parmales</taxon>
        <taxon>Triparmaceae</taxon>
        <taxon>Triparma</taxon>
    </lineage>
</organism>
<accession>A0A9W7A8T6</accession>
<evidence type="ECO:0000256" key="3">
    <source>
        <dbReference type="ARBA" id="ARBA00022833"/>
    </source>
</evidence>
<dbReference type="Pfam" id="PF01753">
    <property type="entry name" value="zf-MYND"/>
    <property type="match status" value="1"/>
</dbReference>
<keyword evidence="1" id="KW-0479">Metal-binding</keyword>
<evidence type="ECO:0000256" key="1">
    <source>
        <dbReference type="ARBA" id="ARBA00022723"/>
    </source>
</evidence>
<reference evidence="7" key="1">
    <citation type="journal article" date="2023" name="Commun. Biol.">
        <title>Genome analysis of Parmales, the sister group of diatoms, reveals the evolutionary specialization of diatoms from phago-mixotrophs to photoautotrophs.</title>
        <authorList>
            <person name="Ban H."/>
            <person name="Sato S."/>
            <person name="Yoshikawa S."/>
            <person name="Yamada K."/>
            <person name="Nakamura Y."/>
            <person name="Ichinomiya M."/>
            <person name="Sato N."/>
            <person name="Blanc-Mathieu R."/>
            <person name="Endo H."/>
            <person name="Kuwata A."/>
            <person name="Ogata H."/>
        </authorList>
    </citation>
    <scope>NUCLEOTIDE SEQUENCE [LARGE SCALE GENOMIC DNA]</scope>
</reference>
<evidence type="ECO:0000259" key="5">
    <source>
        <dbReference type="PROSITE" id="PS50089"/>
    </source>
</evidence>
<dbReference type="GO" id="GO:0008270">
    <property type="term" value="F:zinc ion binding"/>
    <property type="evidence" value="ECO:0007669"/>
    <property type="project" value="UniProtKB-KW"/>
</dbReference>
<dbReference type="PROSITE" id="PS50089">
    <property type="entry name" value="ZF_RING_2"/>
    <property type="match status" value="1"/>
</dbReference>
<dbReference type="Gene3D" id="3.30.40.10">
    <property type="entry name" value="Zinc/RING finger domain, C3HC4 (zinc finger)"/>
    <property type="match status" value="1"/>
</dbReference>
<keyword evidence="2 4" id="KW-0863">Zinc-finger</keyword>
<dbReference type="Proteomes" id="UP001162640">
    <property type="component" value="Unassembled WGS sequence"/>
</dbReference>
<evidence type="ECO:0000313" key="7">
    <source>
        <dbReference type="Proteomes" id="UP001162640"/>
    </source>
</evidence>
<evidence type="ECO:0000256" key="4">
    <source>
        <dbReference type="PROSITE-ProRule" id="PRU00175"/>
    </source>
</evidence>
<dbReference type="PANTHER" id="PTHR14879:SF5">
    <property type="entry name" value="RING-TYPE DOMAIN-CONTAINING PROTEIN"/>
    <property type="match status" value="1"/>
</dbReference>
<feature type="domain" description="RING-type" evidence="5">
    <location>
        <begin position="43"/>
        <end position="83"/>
    </location>
</feature>